<evidence type="ECO:0000256" key="1">
    <source>
        <dbReference type="ARBA" id="ARBA00004141"/>
    </source>
</evidence>
<proteinExistence type="predicted"/>
<evidence type="ECO:0000256" key="6">
    <source>
        <dbReference type="ARBA" id="ARBA00023170"/>
    </source>
</evidence>
<dbReference type="GO" id="GO:0007189">
    <property type="term" value="P:adenylate cyclase-activating G protein-coupled receptor signaling pathway"/>
    <property type="evidence" value="ECO:0007669"/>
    <property type="project" value="TreeGrafter"/>
</dbReference>
<dbReference type="GO" id="GO:0007166">
    <property type="term" value="P:cell surface receptor signaling pathway"/>
    <property type="evidence" value="ECO:0007669"/>
    <property type="project" value="InterPro"/>
</dbReference>
<name>A0A1R2CJ43_9CILI</name>
<keyword evidence="4" id="KW-0297">G-protein coupled receptor</keyword>
<evidence type="ECO:0000259" key="9">
    <source>
        <dbReference type="PROSITE" id="PS50261"/>
    </source>
</evidence>
<feature type="transmembrane region" description="Helical" evidence="8">
    <location>
        <begin position="75"/>
        <end position="100"/>
    </location>
</feature>
<dbReference type="PANTHER" id="PTHR23112:SF0">
    <property type="entry name" value="TRANSMEMBRANE PROTEIN 116"/>
    <property type="match status" value="1"/>
</dbReference>
<evidence type="ECO:0000256" key="3">
    <source>
        <dbReference type="ARBA" id="ARBA00022989"/>
    </source>
</evidence>
<evidence type="ECO:0000256" key="8">
    <source>
        <dbReference type="SAM" id="Phobius"/>
    </source>
</evidence>
<dbReference type="InterPro" id="IPR022340">
    <property type="entry name" value="GPCR_GCR1_put"/>
</dbReference>
<keyword evidence="5 8" id="KW-0472">Membrane</keyword>
<keyword evidence="11" id="KW-1185">Reference proteome</keyword>
<dbReference type="PANTHER" id="PTHR23112">
    <property type="entry name" value="G PROTEIN-COUPLED RECEPTOR 157-RELATED"/>
    <property type="match status" value="1"/>
</dbReference>
<feature type="transmembrane region" description="Helical" evidence="8">
    <location>
        <begin position="150"/>
        <end position="175"/>
    </location>
</feature>
<keyword evidence="3 8" id="KW-1133">Transmembrane helix</keyword>
<evidence type="ECO:0000256" key="2">
    <source>
        <dbReference type="ARBA" id="ARBA00022692"/>
    </source>
</evidence>
<gene>
    <name evidence="10" type="ORF">SteCoe_8876</name>
</gene>
<evidence type="ECO:0000256" key="7">
    <source>
        <dbReference type="ARBA" id="ARBA00023224"/>
    </source>
</evidence>
<keyword evidence="2 8" id="KW-0812">Transmembrane</keyword>
<feature type="domain" description="G-protein coupled receptors family 2 profile 2" evidence="9">
    <location>
        <begin position="8"/>
        <end position="257"/>
    </location>
</feature>
<dbReference type="OrthoDB" id="299724at2759"/>
<keyword evidence="6" id="KW-0675">Receptor</keyword>
<feature type="transmembrane region" description="Helical" evidence="8">
    <location>
        <begin position="12"/>
        <end position="33"/>
    </location>
</feature>
<dbReference type="PRINTS" id="PR02001">
    <property type="entry name" value="GCR1CAMPR"/>
</dbReference>
<dbReference type="PRINTS" id="PR02000">
    <property type="entry name" value="GCR1PLANT"/>
</dbReference>
<evidence type="ECO:0000313" key="11">
    <source>
        <dbReference type="Proteomes" id="UP000187209"/>
    </source>
</evidence>
<keyword evidence="7" id="KW-0807">Transducer</keyword>
<dbReference type="Gene3D" id="1.20.1070.10">
    <property type="entry name" value="Rhodopsin 7-helix transmembrane proteins"/>
    <property type="match status" value="1"/>
</dbReference>
<evidence type="ECO:0000256" key="4">
    <source>
        <dbReference type="ARBA" id="ARBA00023040"/>
    </source>
</evidence>
<evidence type="ECO:0000313" key="10">
    <source>
        <dbReference type="EMBL" id="OMJ89052.1"/>
    </source>
</evidence>
<feature type="transmembrane region" description="Helical" evidence="8">
    <location>
        <begin position="231"/>
        <end position="255"/>
    </location>
</feature>
<sequence length="289" mass="32735">MDQNSKEQEILTLTLTIANIFSSLGSIFIIVAYVTMKKSLFSLRLVVYMTIADLLHSISLIIPPTSNTLCLIQGILLQFTSASSVLWSAIMAFSIFNASIRNDNNVEGKENIFLVVGYIFPLILTILPVITDSYGYSQGWCWIKPADHGVIWRLVCFYAVLFFVIIFNLSVYGFVYGKIRQEILNIPDEEAQKVNRDLLTRLKFYPIILIFCYTTVTIMRMCEMFNSNINIFWFTLASGLSVSLLGLLNSIAYGLSKDVREHLKFLLCKKKTRHSSPFDPNPTTGSINS</sequence>
<dbReference type="InterPro" id="IPR022343">
    <property type="entry name" value="GCR1-cAMP_receptor"/>
</dbReference>
<feature type="transmembrane region" description="Helical" evidence="8">
    <location>
        <begin position="112"/>
        <end position="130"/>
    </location>
</feature>
<dbReference type="AlphaFoldDB" id="A0A1R2CJ43"/>
<dbReference type="InterPro" id="IPR017981">
    <property type="entry name" value="GPCR_2-like_7TM"/>
</dbReference>
<dbReference type="Proteomes" id="UP000187209">
    <property type="component" value="Unassembled WGS sequence"/>
</dbReference>
<dbReference type="EMBL" id="MPUH01000135">
    <property type="protein sequence ID" value="OMJ89052.1"/>
    <property type="molecule type" value="Genomic_DNA"/>
</dbReference>
<dbReference type="Pfam" id="PF05462">
    <property type="entry name" value="Dicty_CAR"/>
    <property type="match status" value="1"/>
</dbReference>
<dbReference type="SUPFAM" id="SSF81321">
    <property type="entry name" value="Family A G protein-coupled receptor-like"/>
    <property type="match status" value="1"/>
</dbReference>
<evidence type="ECO:0000256" key="5">
    <source>
        <dbReference type="ARBA" id="ARBA00023136"/>
    </source>
</evidence>
<comment type="subcellular location">
    <subcellularLocation>
        <location evidence="1">Membrane</location>
        <topology evidence="1">Multi-pass membrane protein</topology>
    </subcellularLocation>
</comment>
<comment type="caution">
    <text evidence="10">The sequence shown here is derived from an EMBL/GenBank/DDBJ whole genome shotgun (WGS) entry which is preliminary data.</text>
</comment>
<accession>A0A1R2CJ43</accession>
<feature type="transmembrane region" description="Helical" evidence="8">
    <location>
        <begin position="202"/>
        <end position="219"/>
    </location>
</feature>
<organism evidence="10 11">
    <name type="scientific">Stentor coeruleus</name>
    <dbReference type="NCBI Taxonomy" id="5963"/>
    <lineage>
        <taxon>Eukaryota</taxon>
        <taxon>Sar</taxon>
        <taxon>Alveolata</taxon>
        <taxon>Ciliophora</taxon>
        <taxon>Postciliodesmatophora</taxon>
        <taxon>Heterotrichea</taxon>
        <taxon>Heterotrichida</taxon>
        <taxon>Stentoridae</taxon>
        <taxon>Stentor</taxon>
    </lineage>
</organism>
<dbReference type="PROSITE" id="PS50261">
    <property type="entry name" value="G_PROTEIN_RECEP_F2_4"/>
    <property type="match status" value="1"/>
</dbReference>
<dbReference type="GO" id="GO:0004930">
    <property type="term" value="F:G protein-coupled receptor activity"/>
    <property type="evidence" value="ECO:0007669"/>
    <property type="project" value="UniProtKB-KW"/>
</dbReference>
<dbReference type="GO" id="GO:0005886">
    <property type="term" value="C:plasma membrane"/>
    <property type="evidence" value="ECO:0007669"/>
    <property type="project" value="TreeGrafter"/>
</dbReference>
<reference evidence="10 11" key="1">
    <citation type="submission" date="2016-11" db="EMBL/GenBank/DDBJ databases">
        <title>The macronuclear genome of Stentor coeruleus: a giant cell with tiny introns.</title>
        <authorList>
            <person name="Slabodnick M."/>
            <person name="Ruby J.G."/>
            <person name="Reiff S.B."/>
            <person name="Swart E.C."/>
            <person name="Gosai S."/>
            <person name="Prabakaran S."/>
            <person name="Witkowska E."/>
            <person name="Larue G.E."/>
            <person name="Fisher S."/>
            <person name="Freeman R.M."/>
            <person name="Gunawardena J."/>
            <person name="Chu W."/>
            <person name="Stover N.A."/>
            <person name="Gregory B.D."/>
            <person name="Nowacki M."/>
            <person name="Derisi J."/>
            <person name="Roy S.W."/>
            <person name="Marshall W.F."/>
            <person name="Sood P."/>
        </authorList>
    </citation>
    <scope>NUCLEOTIDE SEQUENCE [LARGE SCALE GENOMIC DNA]</scope>
    <source>
        <strain evidence="10">WM001</strain>
    </source>
</reference>
<feature type="transmembrane region" description="Helical" evidence="8">
    <location>
        <begin position="45"/>
        <end position="63"/>
    </location>
</feature>
<protein>
    <recommendedName>
        <fullName evidence="9">G-protein coupled receptors family 2 profile 2 domain-containing protein</fullName>
    </recommendedName>
</protein>